<dbReference type="PANTHER" id="PTHR34613:SF1">
    <property type="entry name" value="SLL6017 PROTEIN"/>
    <property type="match status" value="1"/>
</dbReference>
<dbReference type="PANTHER" id="PTHR34613">
    <property type="entry name" value="SLL0800 PROTEIN"/>
    <property type="match status" value="1"/>
</dbReference>
<evidence type="ECO:0000313" key="1">
    <source>
        <dbReference type="EMBL" id="MBV6341050.1"/>
    </source>
</evidence>
<sequence length="316" mass="36456">MDTPPGGYDKLIKELMEEIEQPLIENVLGIKADKVTRLNTLMQLTDERETDFLARVDCANTDSFIAHAEFQSTNDPKMLKRMLRYFIHIYSLYELRVKQYVIFIGKDKMNMKTRLNLPEMRYKYKLIDMRNVKCEQFLYSGVPGKIIIAILCNMGGRDERELVRQILGELMKVAKGLELSRNIRTLEMLSRLRDMQKIVIEEVGKMSIAYDLPIEKDLRFIQGKQEGIQEGIEKGIQKGIEKGIQKGIEKGIQEGLESGRVEGMQDTIELLLRARFGEEGLSFMPKIRGYGDTSRLRSITEALIKAQDIREIEVLL</sequence>
<reference evidence="1 2" key="1">
    <citation type="journal article" date="2020" name="J Geophys Res Biogeosci">
        <title>Magnetotaxis as an Adaptation to Enable Bacterial Shuttling of Microbial Sulfur and Sulfur Cycling Across Aquatic Oxic#Anoxic Interfaces.</title>
        <authorList>
            <person name="Li J."/>
            <person name="Liu P."/>
            <person name="Wang J."/>
            <person name="Roberts A.P."/>
            <person name="Pan Y."/>
        </authorList>
    </citation>
    <scope>NUCLEOTIDE SEQUENCE [LARGE SCALE GENOMIC DNA]</scope>
    <source>
        <strain evidence="1 2">MYR-1_YQ</strain>
    </source>
</reference>
<evidence type="ECO:0008006" key="3">
    <source>
        <dbReference type="Google" id="ProtNLM"/>
    </source>
</evidence>
<keyword evidence="2" id="KW-1185">Reference proteome</keyword>
<comment type="caution">
    <text evidence="1">The sequence shown here is derived from an EMBL/GenBank/DDBJ whole genome shotgun (WGS) entry which is preliminary data.</text>
</comment>
<name>A0ABS6RXG3_9BACT</name>
<dbReference type="EMBL" id="JABXWD010000068">
    <property type="protein sequence ID" value="MBV6341050.1"/>
    <property type="molecule type" value="Genomic_DNA"/>
</dbReference>
<evidence type="ECO:0000313" key="2">
    <source>
        <dbReference type="Proteomes" id="UP001196980"/>
    </source>
</evidence>
<dbReference type="Proteomes" id="UP001196980">
    <property type="component" value="Unassembled WGS sequence"/>
</dbReference>
<gene>
    <name evidence="1" type="ORF">HWQ67_05585</name>
</gene>
<accession>A0ABS6RXG3</accession>
<proteinExistence type="predicted"/>
<protein>
    <recommendedName>
        <fullName evidence="3">Flagellar assembly protein H</fullName>
    </recommendedName>
</protein>
<organism evidence="1 2">
    <name type="scientific">Candidatus Magnetobacterium casense</name>
    <dbReference type="NCBI Taxonomy" id="1455061"/>
    <lineage>
        <taxon>Bacteria</taxon>
        <taxon>Pseudomonadati</taxon>
        <taxon>Nitrospirota</taxon>
        <taxon>Thermodesulfovibrionia</taxon>
        <taxon>Thermodesulfovibrionales</taxon>
        <taxon>Candidatus Magnetobacteriaceae</taxon>
        <taxon>Candidatus Magnetobacterium</taxon>
    </lineage>
</organism>